<reference evidence="1" key="1">
    <citation type="submission" date="2021-12" db="EMBL/GenBank/DDBJ databases">
        <title>Convergent genome expansion in fungi linked to evolution of root-endophyte symbiosis.</title>
        <authorList>
            <consortium name="DOE Joint Genome Institute"/>
            <person name="Ke Y.-H."/>
            <person name="Bonito G."/>
            <person name="Liao H.-L."/>
            <person name="Looney B."/>
            <person name="Rojas-Flechas A."/>
            <person name="Nash J."/>
            <person name="Hameed K."/>
            <person name="Schadt C."/>
            <person name="Martin F."/>
            <person name="Crous P.W."/>
            <person name="Miettinen O."/>
            <person name="Magnuson J.K."/>
            <person name="Labbe J."/>
            <person name="Jacobson D."/>
            <person name="Doktycz M.J."/>
            <person name="Veneault-Fourrey C."/>
            <person name="Kuo A."/>
            <person name="Mondo S."/>
            <person name="Calhoun S."/>
            <person name="Riley R."/>
            <person name="Ohm R."/>
            <person name="LaButti K."/>
            <person name="Andreopoulos B."/>
            <person name="Pangilinan J."/>
            <person name="Nolan M."/>
            <person name="Tritt A."/>
            <person name="Clum A."/>
            <person name="Lipzen A."/>
            <person name="Daum C."/>
            <person name="Barry K."/>
            <person name="Grigoriev I.V."/>
            <person name="Vilgalys R."/>
        </authorList>
    </citation>
    <scope>NUCLEOTIDE SEQUENCE</scope>
    <source>
        <strain evidence="1">PMI_201</strain>
    </source>
</reference>
<protein>
    <recommendedName>
        <fullName evidence="3">NAD(P)-binding domain-containing protein</fullName>
    </recommendedName>
</protein>
<dbReference type="Gene3D" id="3.40.50.720">
    <property type="entry name" value="NAD(P)-binding Rossmann-like Domain"/>
    <property type="match status" value="1"/>
</dbReference>
<evidence type="ECO:0000313" key="1">
    <source>
        <dbReference type="EMBL" id="KAH8703354.1"/>
    </source>
</evidence>
<evidence type="ECO:0000313" key="2">
    <source>
        <dbReference type="Proteomes" id="UP001201262"/>
    </source>
</evidence>
<dbReference type="Proteomes" id="UP001201262">
    <property type="component" value="Unassembled WGS sequence"/>
</dbReference>
<keyword evidence="2" id="KW-1185">Reference proteome</keyword>
<dbReference type="AlphaFoldDB" id="A0AAD4Q4Q3"/>
<proteinExistence type="predicted"/>
<sequence length="226" mass="24644">MTTYAVLGTTGNCGTALIDLLLLTPDARVKAYCRNKNKLIQKVPNLDGNKRVQVYEGSVCDIDLLVDCSRDTRAIFHVVNTNDNIPGCHIGLDTAKSIIAALKTIKASNSNMFSVNLPKILLLSPAPSTNPRQYSSKPGIISVDIQRGQELNLDHDESFFSNLDLSDSMVEATNDIENKFDMRNVSVVNANGSAKFPSGAPYCIAIGILRHFFPFLHNYLPSTGPS</sequence>
<accession>A0AAD4Q4Q3</accession>
<gene>
    <name evidence="1" type="ORF">BGW36DRAFT_393717</name>
</gene>
<dbReference type="InterPro" id="IPR036291">
    <property type="entry name" value="NAD(P)-bd_dom_sf"/>
</dbReference>
<dbReference type="GeneID" id="70248123"/>
<dbReference type="SUPFAM" id="SSF51735">
    <property type="entry name" value="NAD(P)-binding Rossmann-fold domains"/>
    <property type="match status" value="1"/>
</dbReference>
<comment type="caution">
    <text evidence="1">The sequence shown here is derived from an EMBL/GenBank/DDBJ whole genome shotgun (WGS) entry which is preliminary data.</text>
</comment>
<name>A0AAD4Q4Q3_9EURO</name>
<dbReference type="RefSeq" id="XP_046076372.1">
    <property type="nucleotide sequence ID" value="XM_046217836.1"/>
</dbReference>
<organism evidence="1 2">
    <name type="scientific">Talaromyces proteolyticus</name>
    <dbReference type="NCBI Taxonomy" id="1131652"/>
    <lineage>
        <taxon>Eukaryota</taxon>
        <taxon>Fungi</taxon>
        <taxon>Dikarya</taxon>
        <taxon>Ascomycota</taxon>
        <taxon>Pezizomycotina</taxon>
        <taxon>Eurotiomycetes</taxon>
        <taxon>Eurotiomycetidae</taxon>
        <taxon>Eurotiales</taxon>
        <taxon>Trichocomaceae</taxon>
        <taxon>Talaromyces</taxon>
        <taxon>Talaromyces sect. Bacilispori</taxon>
    </lineage>
</organism>
<evidence type="ECO:0008006" key="3">
    <source>
        <dbReference type="Google" id="ProtNLM"/>
    </source>
</evidence>
<dbReference type="EMBL" id="JAJTJA010000002">
    <property type="protein sequence ID" value="KAH8703354.1"/>
    <property type="molecule type" value="Genomic_DNA"/>
</dbReference>